<keyword evidence="2" id="KW-1185">Reference proteome</keyword>
<dbReference type="AlphaFoldDB" id="A0A075ADF3"/>
<evidence type="ECO:0000313" key="2">
    <source>
        <dbReference type="Proteomes" id="UP000054324"/>
    </source>
</evidence>
<gene>
    <name evidence="1" type="ORF">T265_06614</name>
</gene>
<protein>
    <submittedName>
        <fullName evidence="1">Uncharacterized protein</fullName>
    </submittedName>
</protein>
<sequence>MDNAVERSPRDKQQHWTIQLGQQPGFLLLNHFTDIGGDAVNTVDFLRNIPKLGRQLPMCATDEN</sequence>
<reference evidence="1 2" key="1">
    <citation type="submission" date="2013-11" db="EMBL/GenBank/DDBJ databases">
        <title>Opisthorchis viverrini - life in the bile duct.</title>
        <authorList>
            <person name="Young N.D."/>
            <person name="Nagarajan N."/>
            <person name="Lin S.J."/>
            <person name="Korhonen P.K."/>
            <person name="Jex A.R."/>
            <person name="Hall R.S."/>
            <person name="Safavi-Hemami H."/>
            <person name="Kaewkong W."/>
            <person name="Bertrand D."/>
            <person name="Gao S."/>
            <person name="Seet Q."/>
            <person name="Wongkham S."/>
            <person name="Teh B.T."/>
            <person name="Wongkham C."/>
            <person name="Intapan P.M."/>
            <person name="Maleewong W."/>
            <person name="Yang X."/>
            <person name="Hu M."/>
            <person name="Wang Z."/>
            <person name="Hofmann A."/>
            <person name="Sternberg P.W."/>
            <person name="Tan P."/>
            <person name="Wang J."/>
            <person name="Gasser R.B."/>
        </authorList>
    </citation>
    <scope>NUCLEOTIDE SEQUENCE [LARGE SCALE GENOMIC DNA]</scope>
</reference>
<dbReference type="RefSeq" id="XP_009170191.1">
    <property type="nucleotide sequence ID" value="XM_009171927.1"/>
</dbReference>
<accession>A0A075ADF3</accession>
<dbReference type="KEGG" id="ovi:T265_06614"/>
<dbReference type="GeneID" id="20320793"/>
<proteinExistence type="predicted"/>
<dbReference type="EMBL" id="KL596758">
    <property type="protein sequence ID" value="KER26034.1"/>
    <property type="molecule type" value="Genomic_DNA"/>
</dbReference>
<name>A0A075ADF3_OPIVI</name>
<dbReference type="CTD" id="20320793"/>
<organism evidence="1 2">
    <name type="scientific">Opisthorchis viverrini</name>
    <name type="common">Southeast Asian liver fluke</name>
    <dbReference type="NCBI Taxonomy" id="6198"/>
    <lineage>
        <taxon>Eukaryota</taxon>
        <taxon>Metazoa</taxon>
        <taxon>Spiralia</taxon>
        <taxon>Lophotrochozoa</taxon>
        <taxon>Platyhelminthes</taxon>
        <taxon>Trematoda</taxon>
        <taxon>Digenea</taxon>
        <taxon>Opisthorchiida</taxon>
        <taxon>Opisthorchiata</taxon>
        <taxon>Opisthorchiidae</taxon>
        <taxon>Opisthorchis</taxon>
    </lineage>
</organism>
<evidence type="ECO:0000313" key="1">
    <source>
        <dbReference type="EMBL" id="KER26034.1"/>
    </source>
</evidence>
<dbReference type="Proteomes" id="UP000054324">
    <property type="component" value="Unassembled WGS sequence"/>
</dbReference>